<dbReference type="Pfam" id="PF03279">
    <property type="entry name" value="Lip_A_acyltrans"/>
    <property type="match status" value="1"/>
</dbReference>
<keyword evidence="3" id="KW-0997">Cell inner membrane</keyword>
<evidence type="ECO:0000256" key="7">
    <source>
        <dbReference type="SAM" id="MobiDB-lite"/>
    </source>
</evidence>
<dbReference type="KEGG" id="mik:FOE78_12860"/>
<evidence type="ECO:0000256" key="2">
    <source>
        <dbReference type="ARBA" id="ARBA00022475"/>
    </source>
</evidence>
<feature type="compositionally biased region" description="Basic and acidic residues" evidence="7">
    <location>
        <begin position="299"/>
        <end position="316"/>
    </location>
</feature>
<keyword evidence="9" id="KW-1185">Reference proteome</keyword>
<dbReference type="CDD" id="cd07984">
    <property type="entry name" value="LPLAT_LABLAT-like"/>
    <property type="match status" value="1"/>
</dbReference>
<keyword evidence="4 8" id="KW-0808">Transferase</keyword>
<evidence type="ECO:0000256" key="4">
    <source>
        <dbReference type="ARBA" id="ARBA00022679"/>
    </source>
</evidence>
<evidence type="ECO:0000313" key="8">
    <source>
        <dbReference type="EMBL" id="QDP96678.1"/>
    </source>
</evidence>
<evidence type="ECO:0000313" key="9">
    <source>
        <dbReference type="Proteomes" id="UP000319263"/>
    </source>
</evidence>
<dbReference type="GO" id="GO:0009247">
    <property type="term" value="P:glycolipid biosynthetic process"/>
    <property type="evidence" value="ECO:0007669"/>
    <property type="project" value="UniProtKB-ARBA"/>
</dbReference>
<evidence type="ECO:0000256" key="3">
    <source>
        <dbReference type="ARBA" id="ARBA00022519"/>
    </source>
</evidence>
<dbReference type="InterPro" id="IPR004960">
    <property type="entry name" value="LipA_acyltrans"/>
</dbReference>
<keyword evidence="6 8" id="KW-0012">Acyltransferase</keyword>
<dbReference type="OrthoDB" id="9803456at2"/>
<comment type="subcellular location">
    <subcellularLocation>
        <location evidence="1">Cell inner membrane</location>
    </subcellularLocation>
</comment>
<dbReference type="NCBIfam" id="NF005919">
    <property type="entry name" value="PRK07920.1"/>
    <property type="match status" value="1"/>
</dbReference>
<gene>
    <name evidence="8" type="ORF">FOE78_12860</name>
</gene>
<dbReference type="EMBL" id="CP041692">
    <property type="protein sequence ID" value="QDP96678.1"/>
    <property type="molecule type" value="Genomic_DNA"/>
</dbReference>
<proteinExistence type="predicted"/>
<feature type="region of interest" description="Disordered" evidence="7">
    <location>
        <begin position="291"/>
        <end position="316"/>
    </location>
</feature>
<dbReference type="RefSeq" id="WP_143986640.1">
    <property type="nucleotide sequence ID" value="NZ_CP041692.1"/>
</dbReference>
<dbReference type="GO" id="GO:0005886">
    <property type="term" value="C:plasma membrane"/>
    <property type="evidence" value="ECO:0007669"/>
    <property type="project" value="UniProtKB-SubCell"/>
</dbReference>
<dbReference type="AlphaFoldDB" id="A0A516PZT5"/>
<sequence length="316" mass="34635">MAPEHDRTTALTPAAVGLRLLYGLGWRIGPQLPKPVRQLIMEQGARVAVRRGGENLDHYRDNLRAVLGREPDDQLLRAGVASYLRNWIEVFSLPGWSTARIVGTVSTTGEAELRRALREEGAVVALPHSGNWDLAGAWACVTGMPVTTVVEQLEAPEYAAFKRFREQLGMEIISNHDPAALPRLMTAVRQHRVACLVADRDLLGSGLPVDWAGHRVTMPAGPAVVARRTGASLFPMVCRFTPDGLRLDIGRPIEHRPGRDGLIAMIQDEADYFAERIARTPQDWHLMQPFFTAGTGASGKDRGVPGEDDHGVEGRP</sequence>
<dbReference type="GO" id="GO:0016746">
    <property type="term" value="F:acyltransferase activity"/>
    <property type="evidence" value="ECO:0007669"/>
    <property type="project" value="UniProtKB-KW"/>
</dbReference>
<reference evidence="8 9" key="1">
    <citation type="submission" date="2019-07" db="EMBL/GenBank/DDBJ databases">
        <title>Microlunatus dokdonensis sp. nov. isolated from the rhizospheric soil of the wild plant Elymus tsukushiensis.</title>
        <authorList>
            <person name="Ghim S.-Y."/>
            <person name="Hwang Y.-J."/>
            <person name="Son J.-S."/>
            <person name="Shin J.-H."/>
        </authorList>
    </citation>
    <scope>NUCLEOTIDE SEQUENCE [LARGE SCALE GENOMIC DNA]</scope>
    <source>
        <strain evidence="8 9">KUDC0627</strain>
    </source>
</reference>
<keyword evidence="2" id="KW-1003">Cell membrane</keyword>
<name>A0A516PZT5_9ACTN</name>
<evidence type="ECO:0000256" key="5">
    <source>
        <dbReference type="ARBA" id="ARBA00023136"/>
    </source>
</evidence>
<dbReference type="Proteomes" id="UP000319263">
    <property type="component" value="Chromosome"/>
</dbReference>
<evidence type="ECO:0000256" key="1">
    <source>
        <dbReference type="ARBA" id="ARBA00004533"/>
    </source>
</evidence>
<evidence type="ECO:0000256" key="6">
    <source>
        <dbReference type="ARBA" id="ARBA00023315"/>
    </source>
</evidence>
<keyword evidence="5" id="KW-0472">Membrane</keyword>
<protein>
    <submittedName>
        <fullName evidence="8">Phosphatidylinositol mannoside acyltransferase</fullName>
    </submittedName>
</protein>
<accession>A0A516PZT5</accession>
<dbReference type="PANTHER" id="PTHR30606">
    <property type="entry name" value="LIPID A BIOSYNTHESIS LAUROYL ACYLTRANSFERASE"/>
    <property type="match status" value="1"/>
</dbReference>
<dbReference type="PANTHER" id="PTHR30606:SF10">
    <property type="entry name" value="PHOSPHATIDYLINOSITOL MANNOSIDE ACYLTRANSFERASE"/>
    <property type="match status" value="1"/>
</dbReference>
<organism evidence="8 9">
    <name type="scientific">Microlunatus elymi</name>
    <dbReference type="NCBI Taxonomy" id="2596828"/>
    <lineage>
        <taxon>Bacteria</taxon>
        <taxon>Bacillati</taxon>
        <taxon>Actinomycetota</taxon>
        <taxon>Actinomycetes</taxon>
        <taxon>Propionibacteriales</taxon>
        <taxon>Propionibacteriaceae</taxon>
        <taxon>Microlunatus</taxon>
    </lineage>
</organism>